<keyword evidence="2" id="KW-1185">Reference proteome</keyword>
<reference evidence="1 2" key="1">
    <citation type="submission" date="2023-02" db="EMBL/GenBank/DDBJ databases">
        <title>LHISI_Scaffold_Assembly.</title>
        <authorList>
            <person name="Stuart O.P."/>
            <person name="Cleave R."/>
            <person name="Magrath M.J.L."/>
            <person name="Mikheyev A.S."/>
        </authorList>
    </citation>
    <scope>NUCLEOTIDE SEQUENCE [LARGE SCALE GENOMIC DNA]</scope>
    <source>
        <strain evidence="1">Daus_M_001</strain>
        <tissue evidence="1">Leg muscle</tissue>
    </source>
</reference>
<comment type="caution">
    <text evidence="1">The sequence shown here is derived from an EMBL/GenBank/DDBJ whole genome shotgun (WGS) entry which is preliminary data.</text>
</comment>
<proteinExistence type="predicted"/>
<sequence length="158" mass="18521">MPEKNVVTVRYLVYKSSSQEQVPVCQKAFLNSLRLSKNLVHSVISRNFKRGAMPVERRGGDWTLKIYEEKKQSVLTFIKRFMKKNFPSVPSPDINIRKMWKMYDAEMLNEKLKVKYSYFCHIFRTKFNIEFGSPSTDKCSTCISLCERIKSATQSVEK</sequence>
<organism evidence="1 2">
    <name type="scientific">Dryococelus australis</name>
    <dbReference type="NCBI Taxonomy" id="614101"/>
    <lineage>
        <taxon>Eukaryota</taxon>
        <taxon>Metazoa</taxon>
        <taxon>Ecdysozoa</taxon>
        <taxon>Arthropoda</taxon>
        <taxon>Hexapoda</taxon>
        <taxon>Insecta</taxon>
        <taxon>Pterygota</taxon>
        <taxon>Neoptera</taxon>
        <taxon>Polyneoptera</taxon>
        <taxon>Phasmatodea</taxon>
        <taxon>Verophasmatodea</taxon>
        <taxon>Anareolatae</taxon>
        <taxon>Phasmatidae</taxon>
        <taxon>Eurycanthinae</taxon>
        <taxon>Dryococelus</taxon>
    </lineage>
</organism>
<gene>
    <name evidence="1" type="ORF">PR048_008832</name>
</gene>
<name>A0ABQ9HY74_9NEOP</name>
<dbReference type="PANTHER" id="PTHR10773">
    <property type="entry name" value="DNA-DIRECTED RNA POLYMERASES I, II, AND III SUBUNIT RPABC2"/>
    <property type="match status" value="1"/>
</dbReference>
<protein>
    <recommendedName>
        <fullName evidence="3">Transposase</fullName>
    </recommendedName>
</protein>
<evidence type="ECO:0000313" key="1">
    <source>
        <dbReference type="EMBL" id="KAJ8889333.1"/>
    </source>
</evidence>
<dbReference type="Proteomes" id="UP001159363">
    <property type="component" value="Chromosome 3"/>
</dbReference>
<evidence type="ECO:0000313" key="2">
    <source>
        <dbReference type="Proteomes" id="UP001159363"/>
    </source>
</evidence>
<accession>A0ABQ9HY74</accession>
<dbReference type="PANTHER" id="PTHR10773:SF19">
    <property type="match status" value="1"/>
</dbReference>
<dbReference type="EMBL" id="JARBHB010000003">
    <property type="protein sequence ID" value="KAJ8889333.1"/>
    <property type="molecule type" value="Genomic_DNA"/>
</dbReference>
<evidence type="ECO:0008006" key="3">
    <source>
        <dbReference type="Google" id="ProtNLM"/>
    </source>
</evidence>